<dbReference type="PROSITE" id="PS50013">
    <property type="entry name" value="CHROMO_2"/>
    <property type="match status" value="1"/>
</dbReference>
<dbReference type="Pfam" id="PF18723">
    <property type="entry name" value="HMUDK_hel"/>
    <property type="match status" value="1"/>
</dbReference>
<dbReference type="AlphaFoldDB" id="A0A1B9IKH1"/>
<proteinExistence type="predicted"/>
<dbReference type="SUPFAM" id="SSF54160">
    <property type="entry name" value="Chromo domain-like"/>
    <property type="match status" value="1"/>
</dbReference>
<dbReference type="GO" id="GO:0006338">
    <property type="term" value="P:chromatin remodeling"/>
    <property type="evidence" value="ECO:0007669"/>
    <property type="project" value="UniProtKB-ARBA"/>
</dbReference>
<dbReference type="InterPro" id="IPR016197">
    <property type="entry name" value="Chromo-like_dom_sf"/>
</dbReference>
<reference evidence="3 4" key="1">
    <citation type="submission" date="2013-07" db="EMBL/GenBank/DDBJ databases">
        <title>The Genome Sequence of Kwoniella mangroviensis CBS10435.</title>
        <authorList>
            <consortium name="The Broad Institute Genome Sequencing Platform"/>
            <person name="Cuomo C."/>
            <person name="Litvintseva A."/>
            <person name="Chen Y."/>
            <person name="Heitman J."/>
            <person name="Sun S."/>
            <person name="Springer D."/>
            <person name="Dromer F."/>
            <person name="Young S.K."/>
            <person name="Zeng Q."/>
            <person name="Gargeya S."/>
            <person name="Fitzgerald M."/>
            <person name="Abouelleil A."/>
            <person name="Alvarado L."/>
            <person name="Berlin A.M."/>
            <person name="Chapman S.B."/>
            <person name="Dewar J."/>
            <person name="Goldberg J."/>
            <person name="Griggs A."/>
            <person name="Gujja S."/>
            <person name="Hansen M."/>
            <person name="Howarth C."/>
            <person name="Imamovic A."/>
            <person name="Larimer J."/>
            <person name="McCowan C."/>
            <person name="Murphy C."/>
            <person name="Pearson M."/>
            <person name="Priest M."/>
            <person name="Roberts A."/>
            <person name="Saif S."/>
            <person name="Shea T."/>
            <person name="Sykes S."/>
            <person name="Wortman J."/>
            <person name="Nusbaum C."/>
            <person name="Birren B."/>
        </authorList>
    </citation>
    <scope>NUCLEOTIDE SEQUENCE [LARGE SCALE GENOMIC DNA]</scope>
    <source>
        <strain evidence="3 4">CBS 10435</strain>
    </source>
</reference>
<dbReference type="InterPro" id="IPR040684">
    <property type="entry name" value="HMUDK_hel"/>
</dbReference>
<reference evidence="4" key="2">
    <citation type="submission" date="2013-12" db="EMBL/GenBank/DDBJ databases">
        <title>Evolution of pathogenesis and genome organization in the Tremellales.</title>
        <authorList>
            <person name="Cuomo C."/>
            <person name="Litvintseva A."/>
            <person name="Heitman J."/>
            <person name="Chen Y."/>
            <person name="Sun S."/>
            <person name="Springer D."/>
            <person name="Dromer F."/>
            <person name="Young S."/>
            <person name="Zeng Q."/>
            <person name="Chapman S."/>
            <person name="Gujja S."/>
            <person name="Saif S."/>
            <person name="Birren B."/>
        </authorList>
    </citation>
    <scope>NUCLEOTIDE SEQUENCE [LARGE SCALE GENOMIC DNA]</scope>
    <source>
        <strain evidence="4">CBS 10435</strain>
    </source>
</reference>
<dbReference type="SMART" id="SM00298">
    <property type="entry name" value="CHROMO"/>
    <property type="match status" value="1"/>
</dbReference>
<evidence type="ECO:0000313" key="3">
    <source>
        <dbReference type="EMBL" id="OCF56042.1"/>
    </source>
</evidence>
<dbReference type="Proteomes" id="UP000092583">
    <property type="component" value="Unassembled WGS sequence"/>
</dbReference>
<feature type="compositionally biased region" description="Low complexity" evidence="1">
    <location>
        <begin position="153"/>
        <end position="167"/>
    </location>
</feature>
<gene>
    <name evidence="3" type="ORF">L486_06799</name>
</gene>
<organism evidence="3 4">
    <name type="scientific">Kwoniella mangroviensis CBS 10435</name>
    <dbReference type="NCBI Taxonomy" id="1331196"/>
    <lineage>
        <taxon>Eukaryota</taxon>
        <taxon>Fungi</taxon>
        <taxon>Dikarya</taxon>
        <taxon>Basidiomycota</taxon>
        <taxon>Agaricomycotina</taxon>
        <taxon>Tremellomycetes</taxon>
        <taxon>Tremellales</taxon>
        <taxon>Cryptococcaceae</taxon>
        <taxon>Kwoniella</taxon>
    </lineage>
</organism>
<evidence type="ECO:0000313" key="4">
    <source>
        <dbReference type="Proteomes" id="UP000092583"/>
    </source>
</evidence>
<evidence type="ECO:0000256" key="1">
    <source>
        <dbReference type="SAM" id="MobiDB-lite"/>
    </source>
</evidence>
<sequence length="765" mass="87503">MARTAPKRAAVTHSGCKRSHDEMEPKVTDLIPYPTPSTHEDDDLCSLISHEDESQLEKEDDPVSADEGQDVDQDTRDTVDIQPHSSTSSAQNSLISPPESFQPTDGSSTPIQNKPFLISQGVQTDDSSFFTVITPTVNLNRNTQPTRTKKSRASTSTATPARPSARPRQTRRKQADVSRTQDVSVASGDMTVERGDEVMAEKRASPSAQNDHMSTVEDVPAHNNPHDTPGASKAKSSTEPTPRRTKKRKNTNRVPDPNPMTEPALLLPHGLQPVETTVDNHWVYLFFRFCAERHKMYNRRLAGVPRDQLTEDETMSKVHIGNVYRQLDPSSRNIRENIIGKGDQTPQEVCFRLFLYCMFYNESTWNELCSVSTGGLPTWQHYVTDLPAYEGVLYRLSMVEKKKIYYGGFQLVPPTIYFTDNRNRNKDMPHFAASLRLVLAIMLTSLPTKLLECSYAVDASYLLQTIPTFGGFLSLNILCYLNDTSNYTWYYRNFATCGPGPRSYLGRIFGGKSVINSLPMEEAGLVWLYEHQWKYWTRIGEDPPRAEELGLRPGMRVLDIENALCWCHRYINAYEKKGYGNFSQMTNPTYDREMSDNAHEPHWCVEEKWLKSTSKVIYKDDLDEISRKLGHVVEEDKEVEENVYEVEKIITRRQGSKLKDGWFRVRWKGYTPEEDTWEKQSSIKQGAEESLQDWLDWEKNVWDCIEKVKKEYPYNKPSIAKDEKEIKPEMDDQLNSANGDDEIEAVGDDQPPMKSTKQMKLEHEA</sequence>
<keyword evidence="4" id="KW-1185">Reference proteome</keyword>
<dbReference type="Pfam" id="PF00385">
    <property type="entry name" value="Chromo"/>
    <property type="match status" value="1"/>
</dbReference>
<dbReference type="EMBL" id="KI669465">
    <property type="protein sequence ID" value="OCF56042.1"/>
    <property type="molecule type" value="Genomic_DNA"/>
</dbReference>
<dbReference type="Gene3D" id="2.40.50.40">
    <property type="match status" value="1"/>
</dbReference>
<accession>A0A1B9IKH1</accession>
<feature type="compositionally biased region" description="Polar residues" evidence="1">
    <location>
        <begin position="83"/>
        <end position="112"/>
    </location>
</feature>
<feature type="compositionally biased region" description="Basic and acidic residues" evidence="1">
    <location>
        <begin position="716"/>
        <end position="730"/>
    </location>
</feature>
<evidence type="ECO:0000259" key="2">
    <source>
        <dbReference type="PROSITE" id="PS50013"/>
    </source>
</evidence>
<protein>
    <recommendedName>
        <fullName evidence="2">Chromo domain-containing protein</fullName>
    </recommendedName>
</protein>
<dbReference type="InterPro" id="IPR000953">
    <property type="entry name" value="Chromo/chromo_shadow_dom"/>
</dbReference>
<feature type="domain" description="Chromo" evidence="2">
    <location>
        <begin position="644"/>
        <end position="694"/>
    </location>
</feature>
<dbReference type="CDD" id="cd00024">
    <property type="entry name" value="CD_CSD"/>
    <property type="match status" value="1"/>
</dbReference>
<dbReference type="OrthoDB" id="433924at2759"/>
<feature type="compositionally biased region" description="Basic and acidic residues" evidence="1">
    <location>
        <begin position="191"/>
        <end position="204"/>
    </location>
</feature>
<feature type="region of interest" description="Disordered" evidence="1">
    <location>
        <begin position="716"/>
        <end position="765"/>
    </location>
</feature>
<dbReference type="InterPro" id="IPR023780">
    <property type="entry name" value="Chromo_domain"/>
</dbReference>
<feature type="compositionally biased region" description="Basic and acidic residues" evidence="1">
    <location>
        <begin position="18"/>
        <end position="27"/>
    </location>
</feature>
<dbReference type="STRING" id="1331196.A0A1B9IKH1"/>
<feature type="region of interest" description="Disordered" evidence="1">
    <location>
        <begin position="140"/>
        <end position="261"/>
    </location>
</feature>
<feature type="compositionally biased region" description="Acidic residues" evidence="1">
    <location>
        <begin position="58"/>
        <end position="72"/>
    </location>
</feature>
<feature type="region of interest" description="Disordered" evidence="1">
    <location>
        <begin position="1"/>
        <end position="125"/>
    </location>
</feature>
<name>A0A1B9IKH1_9TREE</name>